<dbReference type="CDD" id="cd09272">
    <property type="entry name" value="RNase_HI_RT_Ty1"/>
    <property type="match status" value="1"/>
</dbReference>
<gene>
    <name evidence="2" type="ORF">Prudu_014166</name>
</gene>
<dbReference type="EMBL" id="AP019301">
    <property type="protein sequence ID" value="BBH03325.1"/>
    <property type="molecule type" value="Genomic_DNA"/>
</dbReference>
<accession>A0A4Y1RGX4</accession>
<evidence type="ECO:0000259" key="1">
    <source>
        <dbReference type="Pfam" id="PF07727"/>
    </source>
</evidence>
<dbReference type="PANTHER" id="PTHR11439">
    <property type="entry name" value="GAG-POL-RELATED RETROTRANSPOSON"/>
    <property type="match status" value="1"/>
</dbReference>
<dbReference type="Pfam" id="PF07727">
    <property type="entry name" value="RVT_2"/>
    <property type="match status" value="1"/>
</dbReference>
<reference evidence="2" key="1">
    <citation type="journal article" date="2019" name="Science">
        <title>Mutation of a bHLH transcription factor allowed almond domestication.</title>
        <authorList>
            <person name="Sanchez-Perez R."/>
            <person name="Pavan S."/>
            <person name="Mazzeo R."/>
            <person name="Moldovan C."/>
            <person name="Aiese Cigliano R."/>
            <person name="Del Cueto J."/>
            <person name="Ricciardi F."/>
            <person name="Lotti C."/>
            <person name="Ricciardi L."/>
            <person name="Dicenta F."/>
            <person name="Lopez-Marques R.L."/>
            <person name="Lindberg Moller B."/>
        </authorList>
    </citation>
    <scope>NUCLEOTIDE SEQUENCE</scope>
</reference>
<protein>
    <recommendedName>
        <fullName evidence="1">Reverse transcriptase Ty1/copia-type domain-containing protein</fullName>
    </recommendedName>
</protein>
<proteinExistence type="predicted"/>
<dbReference type="SUPFAM" id="SSF56672">
    <property type="entry name" value="DNA/RNA polymerases"/>
    <property type="match status" value="1"/>
</dbReference>
<name>A0A4Y1RGX4_PRUDU</name>
<evidence type="ECO:0000313" key="2">
    <source>
        <dbReference type="EMBL" id="BBH03325.1"/>
    </source>
</evidence>
<dbReference type="InterPro" id="IPR043502">
    <property type="entry name" value="DNA/RNA_pol_sf"/>
</dbReference>
<sequence length="531" mass="60242">MLFYWLLSKLLRLGLPLILLCLCPIHLLAMGSRSSKQFIVCLYVFRQGLLPTPASHVGYSGNESSRPPSLAFGPSPISHTGFGRGKFNGGRNFSSPARPNFRGITPVYIGHNTFYGSKWLRFFNKSDVFGVFRKFYAMLTNQYDAKVKIFQTDGGAMNKWSLRQLDVKHAFLHGDLEEEVFMRQPLKSLYGLKQAPRAWNAKFIGCLPAIDFKSSHSDPSLFVKHTGSNIVILLLYVDDIILTSSRASCIQEVVDELSAVFEMKDMGKLTYFLGLHIDYNAESDMFYLTFTRPDLSYAVNSVCQYMTAPTELSLGTLDHRLKFSSGPWQLHAFSDADWAGILNTKRSTTGFVFCWVLILFHGNPRNKPLWLGVQQKLMLLVKRILIYSQGTLDHRLKFSNGPWQLHAFSDADWAGDMNTKRSTMAFVVLLGPNPISWQSKKQTFVARSSTEAKYRSLAHTSADIAWIRQVLQDLKDLLPQQPVLHCDNLSMNATSSNPIYHSRVKHLDIDFHFVIEKESSKRRPDCSIHTS</sequence>
<feature type="domain" description="Reverse transcriptase Ty1/copia-type" evidence="1">
    <location>
        <begin position="156"/>
        <end position="282"/>
    </location>
</feature>
<dbReference type="InterPro" id="IPR013103">
    <property type="entry name" value="RVT_2"/>
</dbReference>
<dbReference type="PANTHER" id="PTHR11439:SF463">
    <property type="entry name" value="REVERSE TRANSCRIPTASE TY1_COPIA-TYPE DOMAIN-CONTAINING PROTEIN"/>
    <property type="match status" value="1"/>
</dbReference>
<dbReference type="AlphaFoldDB" id="A0A4Y1RGX4"/>
<organism evidence="2">
    <name type="scientific">Prunus dulcis</name>
    <name type="common">Almond</name>
    <name type="synonym">Amygdalus dulcis</name>
    <dbReference type="NCBI Taxonomy" id="3755"/>
    <lineage>
        <taxon>Eukaryota</taxon>
        <taxon>Viridiplantae</taxon>
        <taxon>Streptophyta</taxon>
        <taxon>Embryophyta</taxon>
        <taxon>Tracheophyta</taxon>
        <taxon>Spermatophyta</taxon>
        <taxon>Magnoliopsida</taxon>
        <taxon>eudicotyledons</taxon>
        <taxon>Gunneridae</taxon>
        <taxon>Pentapetalae</taxon>
        <taxon>rosids</taxon>
        <taxon>fabids</taxon>
        <taxon>Rosales</taxon>
        <taxon>Rosaceae</taxon>
        <taxon>Amygdaloideae</taxon>
        <taxon>Amygdaleae</taxon>
        <taxon>Prunus</taxon>
    </lineage>
</organism>